<evidence type="ECO:0000256" key="3">
    <source>
        <dbReference type="ARBA" id="ARBA00022448"/>
    </source>
</evidence>
<feature type="transmembrane region" description="Helical" evidence="13">
    <location>
        <begin position="89"/>
        <end position="113"/>
    </location>
</feature>
<dbReference type="PROSITE" id="PS50999">
    <property type="entry name" value="COX2_TM"/>
    <property type="match status" value="1"/>
</dbReference>
<feature type="domain" description="Cytochrome oxidase subunit II transmembrane region profile" evidence="15">
    <location>
        <begin position="67"/>
        <end position="162"/>
    </location>
</feature>
<sequence length="386" mass="43292">MTTTGIFLLAILALGFLITFQIAKASEYVSVLKGEKRAFEQSNKVNAFLMVVFLVLGLIGVFWCNKLLYGKTLLAYPSASDHGEKIDTMLLITIAITGIVFFITQILLFWFAYKYQYNDKRKAFFYPHNNKLEILWTTVPAITLCILVGFGLFYWFKITGDAPENSMQVEITGKQFGWIYRYPGKDKTFGKKYYRMIDEGANNQLGLNWIDTTIRKTDTHGKISGSVDIKADPATFDDIVTNEAIYLVKDEPVKLIIQSRDVIHDVGLSHFRLKMDAVPGTPTTMWFTPKYTTEEMKAITKNPKFEYEISCDQMCGNGHYSMKGLIKVVTKAEFILWRAKQTPAYVTAFPEKAPAAPAPAAPAQQADTTKATAAAQVAQPLAAANK</sequence>
<evidence type="ECO:0000256" key="13">
    <source>
        <dbReference type="SAM" id="Phobius"/>
    </source>
</evidence>
<dbReference type="EMBL" id="CP119311">
    <property type="protein sequence ID" value="WEK36765.1"/>
    <property type="molecule type" value="Genomic_DNA"/>
</dbReference>
<comment type="similarity">
    <text evidence="2 10">Belongs to the cytochrome c oxidase subunit 2 family.</text>
</comment>
<keyword evidence="11" id="KW-0479">Metal-binding</keyword>
<dbReference type="Gene3D" id="1.10.287.90">
    <property type="match status" value="1"/>
</dbReference>
<dbReference type="InterPro" id="IPR045187">
    <property type="entry name" value="CcO_II"/>
</dbReference>
<evidence type="ECO:0000256" key="4">
    <source>
        <dbReference type="ARBA" id="ARBA00022660"/>
    </source>
</evidence>
<keyword evidence="6" id="KW-1278">Translocase</keyword>
<evidence type="ECO:0000256" key="5">
    <source>
        <dbReference type="ARBA" id="ARBA00022692"/>
    </source>
</evidence>
<dbReference type="EC" id="7.1.1.9" evidence="11"/>
<keyword evidence="4 10" id="KW-0679">Respiratory chain</keyword>
<dbReference type="AlphaFoldDB" id="A0AAJ5WYQ3"/>
<dbReference type="PANTHER" id="PTHR22888">
    <property type="entry name" value="CYTOCHROME C OXIDASE, SUBUNIT II"/>
    <property type="match status" value="1"/>
</dbReference>
<feature type="domain" description="Cytochrome oxidase subunit II copper A binding" evidence="14">
    <location>
        <begin position="164"/>
        <end position="340"/>
    </location>
</feature>
<keyword evidence="5 10" id="KW-0812">Transmembrane</keyword>
<dbReference type="InterPro" id="IPR002429">
    <property type="entry name" value="CcO_II-like_C"/>
</dbReference>
<dbReference type="InterPro" id="IPR036257">
    <property type="entry name" value="Cyt_c_oxidase_su2_TM_sf"/>
</dbReference>
<gene>
    <name evidence="16" type="ORF">P0Y53_04555</name>
</gene>
<comment type="cofactor">
    <cofactor evidence="11">
        <name>Cu cation</name>
        <dbReference type="ChEBI" id="CHEBI:23378"/>
    </cofactor>
    <text evidence="11">Binds a copper A center.</text>
</comment>
<evidence type="ECO:0000256" key="2">
    <source>
        <dbReference type="ARBA" id="ARBA00007866"/>
    </source>
</evidence>
<evidence type="ECO:0000256" key="6">
    <source>
        <dbReference type="ARBA" id="ARBA00022967"/>
    </source>
</evidence>
<proteinExistence type="inferred from homology"/>
<keyword evidence="3 10" id="KW-0813">Transport</keyword>
<evidence type="ECO:0000256" key="11">
    <source>
        <dbReference type="RuleBase" id="RU004024"/>
    </source>
</evidence>
<dbReference type="Pfam" id="PF00116">
    <property type="entry name" value="COX2"/>
    <property type="match status" value="1"/>
</dbReference>
<evidence type="ECO:0000259" key="14">
    <source>
        <dbReference type="PROSITE" id="PS50857"/>
    </source>
</evidence>
<evidence type="ECO:0000259" key="15">
    <source>
        <dbReference type="PROSITE" id="PS50999"/>
    </source>
</evidence>
<dbReference type="Pfam" id="PF02790">
    <property type="entry name" value="COX2_TM"/>
    <property type="match status" value="1"/>
</dbReference>
<dbReference type="GO" id="GO:0004129">
    <property type="term" value="F:cytochrome-c oxidase activity"/>
    <property type="evidence" value="ECO:0007669"/>
    <property type="project" value="UniProtKB-EC"/>
</dbReference>
<dbReference type="GO" id="GO:0042773">
    <property type="term" value="P:ATP synthesis coupled electron transport"/>
    <property type="evidence" value="ECO:0007669"/>
    <property type="project" value="TreeGrafter"/>
</dbReference>
<name>A0AAJ5WYQ3_9BACT</name>
<dbReference type="GO" id="GO:0005886">
    <property type="term" value="C:plasma membrane"/>
    <property type="evidence" value="ECO:0007669"/>
    <property type="project" value="UniProtKB-SubCell"/>
</dbReference>
<dbReference type="PROSITE" id="PS50857">
    <property type="entry name" value="COX2_CUA"/>
    <property type="match status" value="1"/>
</dbReference>
<keyword evidence="7 10" id="KW-0249">Electron transport</keyword>
<evidence type="ECO:0000256" key="1">
    <source>
        <dbReference type="ARBA" id="ARBA00004141"/>
    </source>
</evidence>
<dbReference type="PRINTS" id="PR01166">
    <property type="entry name" value="CYCOXIDASEII"/>
</dbReference>
<feature type="compositionally biased region" description="Low complexity" evidence="12">
    <location>
        <begin position="361"/>
        <end position="374"/>
    </location>
</feature>
<evidence type="ECO:0000256" key="10">
    <source>
        <dbReference type="RuleBase" id="RU000456"/>
    </source>
</evidence>
<evidence type="ECO:0000313" key="17">
    <source>
        <dbReference type="Proteomes" id="UP001220610"/>
    </source>
</evidence>
<evidence type="ECO:0000256" key="9">
    <source>
        <dbReference type="ARBA" id="ARBA00023136"/>
    </source>
</evidence>
<dbReference type="GO" id="GO:0005507">
    <property type="term" value="F:copper ion binding"/>
    <property type="evidence" value="ECO:0007669"/>
    <property type="project" value="InterPro"/>
</dbReference>
<dbReference type="SUPFAM" id="SSF81464">
    <property type="entry name" value="Cytochrome c oxidase subunit II-like, transmembrane region"/>
    <property type="match status" value="1"/>
</dbReference>
<reference evidence="16" key="1">
    <citation type="submission" date="2023-03" db="EMBL/GenBank/DDBJ databases">
        <title>Andean soil-derived lignocellulolytic bacterial consortium as a source of novel taxa and putative plastic-active enzymes.</title>
        <authorList>
            <person name="Diaz-Garcia L."/>
            <person name="Chuvochina M."/>
            <person name="Feuerriegel G."/>
            <person name="Bunk B."/>
            <person name="Sproer C."/>
            <person name="Streit W.R."/>
            <person name="Rodriguez L.M."/>
            <person name="Overmann J."/>
            <person name="Jimenez D.J."/>
        </authorList>
    </citation>
    <scope>NUCLEOTIDE SEQUENCE</scope>
    <source>
        <strain evidence="16">MAG 7</strain>
    </source>
</reference>
<keyword evidence="9 13" id="KW-0472">Membrane</keyword>
<comment type="subcellular location">
    <subcellularLocation>
        <location evidence="10">Cell membrane</location>
        <topology evidence="10">Multi-pass membrane protein</topology>
    </subcellularLocation>
    <subcellularLocation>
        <location evidence="1">Membrane</location>
        <topology evidence="1">Multi-pass membrane protein</topology>
    </subcellularLocation>
</comment>
<dbReference type="Gene3D" id="2.60.40.420">
    <property type="entry name" value="Cupredoxins - blue copper proteins"/>
    <property type="match status" value="1"/>
</dbReference>
<feature type="transmembrane region" description="Helical" evidence="13">
    <location>
        <begin position="6"/>
        <end position="26"/>
    </location>
</feature>
<dbReference type="PANTHER" id="PTHR22888:SF9">
    <property type="entry name" value="CYTOCHROME C OXIDASE SUBUNIT 2"/>
    <property type="match status" value="1"/>
</dbReference>
<evidence type="ECO:0000256" key="8">
    <source>
        <dbReference type="ARBA" id="ARBA00022989"/>
    </source>
</evidence>
<feature type="region of interest" description="Disordered" evidence="12">
    <location>
        <begin position="355"/>
        <end position="374"/>
    </location>
</feature>
<dbReference type="Proteomes" id="UP001220610">
    <property type="component" value="Chromosome"/>
</dbReference>
<organism evidence="16 17">
    <name type="scientific">Candidatus Pseudobacter hemicellulosilyticus</name>
    <dbReference type="NCBI Taxonomy" id="3121375"/>
    <lineage>
        <taxon>Bacteria</taxon>
        <taxon>Pseudomonadati</taxon>
        <taxon>Bacteroidota</taxon>
        <taxon>Chitinophagia</taxon>
        <taxon>Chitinophagales</taxon>
        <taxon>Chitinophagaceae</taxon>
        <taxon>Pseudobacter</taxon>
    </lineage>
</organism>
<keyword evidence="11" id="KW-0186">Copper</keyword>
<keyword evidence="8 13" id="KW-1133">Transmembrane helix</keyword>
<feature type="transmembrane region" description="Helical" evidence="13">
    <location>
        <begin position="134"/>
        <end position="156"/>
    </location>
</feature>
<protein>
    <recommendedName>
        <fullName evidence="11">Cytochrome c oxidase subunit 2</fullName>
        <ecNumber evidence="11">7.1.1.9</ecNumber>
    </recommendedName>
</protein>
<dbReference type="SUPFAM" id="SSF49503">
    <property type="entry name" value="Cupredoxins"/>
    <property type="match status" value="1"/>
</dbReference>
<dbReference type="InterPro" id="IPR008972">
    <property type="entry name" value="Cupredoxin"/>
</dbReference>
<dbReference type="InterPro" id="IPR011759">
    <property type="entry name" value="Cyt_c_oxidase_su2_TM_dom"/>
</dbReference>
<comment type="catalytic activity">
    <reaction evidence="11">
        <text>4 Fe(II)-[cytochrome c] + O2 + 8 H(+)(in) = 4 Fe(III)-[cytochrome c] + 2 H2O + 4 H(+)(out)</text>
        <dbReference type="Rhea" id="RHEA:11436"/>
        <dbReference type="Rhea" id="RHEA-COMP:10350"/>
        <dbReference type="Rhea" id="RHEA-COMP:14399"/>
        <dbReference type="ChEBI" id="CHEBI:15377"/>
        <dbReference type="ChEBI" id="CHEBI:15378"/>
        <dbReference type="ChEBI" id="CHEBI:15379"/>
        <dbReference type="ChEBI" id="CHEBI:29033"/>
        <dbReference type="ChEBI" id="CHEBI:29034"/>
        <dbReference type="EC" id="7.1.1.9"/>
    </reaction>
</comment>
<evidence type="ECO:0000256" key="12">
    <source>
        <dbReference type="SAM" id="MobiDB-lite"/>
    </source>
</evidence>
<evidence type="ECO:0000313" key="16">
    <source>
        <dbReference type="EMBL" id="WEK36765.1"/>
    </source>
</evidence>
<accession>A0AAJ5WYQ3</accession>
<feature type="transmembrane region" description="Helical" evidence="13">
    <location>
        <begin position="47"/>
        <end position="69"/>
    </location>
</feature>
<evidence type="ECO:0000256" key="7">
    <source>
        <dbReference type="ARBA" id="ARBA00022982"/>
    </source>
</evidence>
<comment type="function">
    <text evidence="11">Subunits I and II form the functional core of the enzyme complex. Electrons originating in cytochrome c are transferred via heme a and Cu(A) to the binuclear center formed by heme a3 and Cu(B).</text>
</comment>